<dbReference type="Proteomes" id="UP001319180">
    <property type="component" value="Unassembled WGS sequence"/>
</dbReference>
<keyword evidence="3" id="KW-1185">Reference proteome</keyword>
<comment type="caution">
    <text evidence="2">The sequence shown here is derived from an EMBL/GenBank/DDBJ whole genome shotgun (WGS) entry which is preliminary data.</text>
</comment>
<dbReference type="Gene3D" id="3.90.1150.200">
    <property type="match status" value="1"/>
</dbReference>
<evidence type="ECO:0000313" key="3">
    <source>
        <dbReference type="Proteomes" id="UP001319180"/>
    </source>
</evidence>
<dbReference type="EMBL" id="JAHESC010000029">
    <property type="protein sequence ID" value="MBT1688680.1"/>
    <property type="molecule type" value="Genomic_DNA"/>
</dbReference>
<dbReference type="Pfam" id="PF08818">
    <property type="entry name" value="DUF1801"/>
    <property type="match status" value="1"/>
</dbReference>
<evidence type="ECO:0000313" key="2">
    <source>
        <dbReference type="EMBL" id="MBT1688680.1"/>
    </source>
</evidence>
<organism evidence="2 3">
    <name type="scientific">Dawidia soli</name>
    <dbReference type="NCBI Taxonomy" id="2782352"/>
    <lineage>
        <taxon>Bacteria</taxon>
        <taxon>Pseudomonadati</taxon>
        <taxon>Bacteroidota</taxon>
        <taxon>Cytophagia</taxon>
        <taxon>Cytophagales</taxon>
        <taxon>Chryseotaleaceae</taxon>
        <taxon>Dawidia</taxon>
    </lineage>
</organism>
<reference evidence="2 3" key="1">
    <citation type="submission" date="2021-05" db="EMBL/GenBank/DDBJ databases">
        <title>A Polyphasic approach of four new species of the genus Ohtaekwangia: Ohtaekwangia histidinii sp. nov., Ohtaekwangia cretensis sp. nov., Ohtaekwangia indiensis sp. nov., Ohtaekwangia reichenbachii sp. nov. from diverse environment.</title>
        <authorList>
            <person name="Octaviana S."/>
        </authorList>
    </citation>
    <scope>NUCLEOTIDE SEQUENCE [LARGE SCALE GENOMIC DNA]</scope>
    <source>
        <strain evidence="2 3">PWU37</strain>
    </source>
</reference>
<accession>A0AAP2DDD3</accession>
<name>A0AAP2DDD3_9BACT</name>
<dbReference type="InterPro" id="IPR014922">
    <property type="entry name" value="YdhG-like"/>
</dbReference>
<dbReference type="AlphaFoldDB" id="A0AAP2DDD3"/>
<evidence type="ECO:0000259" key="1">
    <source>
        <dbReference type="Pfam" id="PF08818"/>
    </source>
</evidence>
<dbReference type="SUPFAM" id="SSF159888">
    <property type="entry name" value="YdhG-like"/>
    <property type="match status" value="1"/>
</dbReference>
<proteinExistence type="predicted"/>
<gene>
    <name evidence="2" type="ORF">KK078_19070</name>
</gene>
<dbReference type="RefSeq" id="WP_254091907.1">
    <property type="nucleotide sequence ID" value="NZ_JAHESC010000029.1"/>
</dbReference>
<protein>
    <submittedName>
        <fullName evidence="2">DUF1801 domain-containing protein</fullName>
    </submittedName>
</protein>
<sequence length="129" mass="15125">MTKEIQAYNDSQAPEEQEICHTLAHEITRGLPEAENKIWHAHPVWFLDGNPIVGYSKLKGCIRLLFWSGQSFEEDGLQKEGTFKAAEARYTAADQIKRRDLARWLKKAREIQWDYKNLIKRKGKLERLK</sequence>
<feature type="domain" description="YdhG-like" evidence="1">
    <location>
        <begin position="17"/>
        <end position="108"/>
    </location>
</feature>